<evidence type="ECO:0000313" key="1">
    <source>
        <dbReference type="EMBL" id="ADQ80631.1"/>
    </source>
</evidence>
<keyword evidence="2" id="KW-1185">Reference proteome</keyword>
<dbReference type="Proteomes" id="UP000008718">
    <property type="component" value="Chromosome"/>
</dbReference>
<sequence>MKQLRLLYKYIIHFFSARNTKGHGVHSPFLFNFTTFILNNRGLYYIFPKIEWVRTTLLHDKRTISILDYGTGSDRERTVSDIAKSSLKSAKYGQLLFRITNYLKIKTVLELGTSLGVTTSYLASSSSDIRCVSLEGCPQIAKVAQENFKKLKLHNIELVVGNIDNTLSEVLDGIEELGLIFFDANHRSQSVLNYFNQCIPKINDSTVMVIDDIYWSADMEYAWEMIKKSSKVTSTIDLFQVGIVFFNPNLHKKHYKMHY</sequence>
<protein>
    <submittedName>
        <fullName evidence="1">O-methyltransferase-like protein</fullName>
    </submittedName>
</protein>
<dbReference type="RefSeq" id="WP_013446000.1">
    <property type="nucleotide sequence ID" value="NC_014734.1"/>
</dbReference>
<reference key="1">
    <citation type="submission" date="2010-11" db="EMBL/GenBank/DDBJ databases">
        <title>The complete genome of Paludibacter propionicigenes DSM 17365.</title>
        <authorList>
            <consortium name="US DOE Joint Genome Institute (JGI-PGF)"/>
            <person name="Lucas S."/>
            <person name="Copeland A."/>
            <person name="Lapidus A."/>
            <person name="Bruce D."/>
            <person name="Goodwin L."/>
            <person name="Pitluck S."/>
            <person name="Kyrpides N."/>
            <person name="Mavromatis K."/>
            <person name="Ivanova N."/>
            <person name="Munk A.C."/>
            <person name="Brettin T."/>
            <person name="Detter J.C."/>
            <person name="Han C."/>
            <person name="Tapia R."/>
            <person name="Land M."/>
            <person name="Hauser L."/>
            <person name="Markowitz V."/>
            <person name="Cheng J.-F."/>
            <person name="Hugenholtz P."/>
            <person name="Woyke T."/>
            <person name="Wu D."/>
            <person name="Gronow S."/>
            <person name="Wellnitz S."/>
            <person name="Brambilla E."/>
            <person name="Klenk H.-P."/>
            <person name="Eisen J.A."/>
        </authorList>
    </citation>
    <scope>NUCLEOTIDE SEQUENCE</scope>
    <source>
        <strain>WB4</strain>
    </source>
</reference>
<dbReference type="EMBL" id="CP002345">
    <property type="protein sequence ID" value="ADQ80631.1"/>
    <property type="molecule type" value="Genomic_DNA"/>
</dbReference>
<dbReference type="HOGENOM" id="CLU_083598_0_0_10"/>
<accession>E4T7D7</accession>
<dbReference type="Gene3D" id="3.40.50.150">
    <property type="entry name" value="Vaccinia Virus protein VP39"/>
    <property type="match status" value="1"/>
</dbReference>
<dbReference type="Pfam" id="PF13578">
    <property type="entry name" value="Methyltransf_24"/>
    <property type="match status" value="1"/>
</dbReference>
<keyword evidence="1" id="KW-0808">Transferase</keyword>
<dbReference type="AlphaFoldDB" id="E4T7D7"/>
<reference evidence="1 2" key="2">
    <citation type="journal article" date="2011" name="Stand. Genomic Sci.">
        <title>Complete genome sequence of Paludibacter propionicigenes type strain (WB4).</title>
        <authorList>
            <person name="Gronow S."/>
            <person name="Munk C."/>
            <person name="Lapidus A."/>
            <person name="Nolan M."/>
            <person name="Lucas S."/>
            <person name="Hammon N."/>
            <person name="Deshpande S."/>
            <person name="Cheng J.F."/>
            <person name="Tapia R."/>
            <person name="Han C."/>
            <person name="Goodwin L."/>
            <person name="Pitluck S."/>
            <person name="Liolios K."/>
            <person name="Ivanova N."/>
            <person name="Mavromatis K."/>
            <person name="Mikhailova N."/>
            <person name="Pati A."/>
            <person name="Chen A."/>
            <person name="Palaniappan K."/>
            <person name="Land M."/>
            <person name="Hauser L."/>
            <person name="Chang Y.J."/>
            <person name="Jeffries C.D."/>
            <person name="Brambilla E."/>
            <person name="Rohde M."/>
            <person name="Goker M."/>
            <person name="Detter J.C."/>
            <person name="Woyke T."/>
            <person name="Bristow J."/>
            <person name="Eisen J.A."/>
            <person name="Markowitz V."/>
            <person name="Hugenholtz P."/>
            <person name="Kyrpides N.C."/>
            <person name="Klenk H.P."/>
        </authorList>
    </citation>
    <scope>NUCLEOTIDE SEQUENCE [LARGE SCALE GENOMIC DNA]</scope>
    <source>
        <strain evidence="2">DSM 17365 / JCM 13257 / WB4</strain>
    </source>
</reference>
<gene>
    <name evidence="1" type="ordered locus">Palpr_2499</name>
</gene>
<dbReference type="GO" id="GO:0008168">
    <property type="term" value="F:methyltransferase activity"/>
    <property type="evidence" value="ECO:0007669"/>
    <property type="project" value="UniProtKB-KW"/>
</dbReference>
<dbReference type="CDD" id="cd02440">
    <property type="entry name" value="AdoMet_MTases"/>
    <property type="match status" value="1"/>
</dbReference>
<dbReference type="InterPro" id="IPR029063">
    <property type="entry name" value="SAM-dependent_MTases_sf"/>
</dbReference>
<dbReference type="eggNOG" id="COG4122">
    <property type="taxonomic scope" value="Bacteria"/>
</dbReference>
<name>E4T7D7_PALPW</name>
<dbReference type="KEGG" id="ppn:Palpr_2499"/>
<dbReference type="SUPFAM" id="SSF53335">
    <property type="entry name" value="S-adenosyl-L-methionine-dependent methyltransferases"/>
    <property type="match status" value="1"/>
</dbReference>
<proteinExistence type="predicted"/>
<dbReference type="STRING" id="694427.Palpr_2499"/>
<evidence type="ECO:0000313" key="2">
    <source>
        <dbReference type="Proteomes" id="UP000008718"/>
    </source>
</evidence>
<dbReference type="OrthoDB" id="5464618at2"/>
<organism evidence="1 2">
    <name type="scientific">Paludibacter propionicigenes (strain DSM 17365 / JCM 13257 / WB4)</name>
    <dbReference type="NCBI Taxonomy" id="694427"/>
    <lineage>
        <taxon>Bacteria</taxon>
        <taxon>Pseudomonadati</taxon>
        <taxon>Bacteroidota</taxon>
        <taxon>Bacteroidia</taxon>
        <taxon>Bacteroidales</taxon>
        <taxon>Paludibacteraceae</taxon>
        <taxon>Paludibacter</taxon>
    </lineage>
</organism>
<keyword evidence="1" id="KW-0489">Methyltransferase</keyword>
<dbReference type="GO" id="GO:0032259">
    <property type="term" value="P:methylation"/>
    <property type="evidence" value="ECO:0007669"/>
    <property type="project" value="UniProtKB-KW"/>
</dbReference>